<reference evidence="1 2" key="1">
    <citation type="journal article" date="2017" name="Int. J. Syst. Evol. Microbiol.">
        <title>Pseudokineococcus basanitobsidens sp. nov., isolated from volcanic rock.</title>
        <authorList>
            <person name="Lee D.W."/>
            <person name="Park M.Y."/>
            <person name="Kim J.J."/>
            <person name="Kim B.S."/>
        </authorList>
    </citation>
    <scope>NUCLEOTIDE SEQUENCE [LARGE SCALE GENOMIC DNA]</scope>
    <source>
        <strain evidence="1 2">DSM 103726</strain>
    </source>
</reference>
<organism evidence="1 2">
    <name type="scientific">Pseudokineococcus basanitobsidens</name>
    <dbReference type="NCBI Taxonomy" id="1926649"/>
    <lineage>
        <taxon>Bacteria</taxon>
        <taxon>Bacillati</taxon>
        <taxon>Actinomycetota</taxon>
        <taxon>Actinomycetes</taxon>
        <taxon>Kineosporiales</taxon>
        <taxon>Kineosporiaceae</taxon>
        <taxon>Pseudokineococcus</taxon>
    </lineage>
</organism>
<evidence type="ECO:0000313" key="1">
    <source>
        <dbReference type="EMBL" id="MEJ5946169.1"/>
    </source>
</evidence>
<accession>A0ABU8RM97</accession>
<gene>
    <name evidence="1" type="ORF">WDZ17_12795</name>
</gene>
<protein>
    <submittedName>
        <fullName evidence="1">Uncharacterized protein</fullName>
    </submittedName>
</protein>
<evidence type="ECO:0000313" key="2">
    <source>
        <dbReference type="Proteomes" id="UP001387100"/>
    </source>
</evidence>
<dbReference type="EMBL" id="JBBIAA010000017">
    <property type="protein sequence ID" value="MEJ5946169.1"/>
    <property type="molecule type" value="Genomic_DNA"/>
</dbReference>
<dbReference type="Proteomes" id="UP001387100">
    <property type="component" value="Unassembled WGS sequence"/>
</dbReference>
<dbReference type="Pfam" id="PF21853">
    <property type="entry name" value="DUF6912"/>
    <property type="match status" value="1"/>
</dbReference>
<name>A0ABU8RM97_9ACTN</name>
<comment type="caution">
    <text evidence="1">The sequence shown here is derived from an EMBL/GenBank/DDBJ whole genome shotgun (WGS) entry which is preliminary data.</text>
</comment>
<proteinExistence type="predicted"/>
<sequence length="168" mass="17671">MRVYLPATLPLLADWLSAGQVRAGEGRAVTPALREWYAGGDDEELEFSALLEAATDALALLADDDAAPRRRLVLAADVPEAAARPTGGALDDEPPSRVVLHAPVPLDALVSAHCDEEGAAPAVAAAVRALPAARSGDEDARLVVDDAEEADLLWYDATELEDLARRQG</sequence>
<keyword evidence="2" id="KW-1185">Reference proteome</keyword>
<dbReference type="RefSeq" id="WP_339575552.1">
    <property type="nucleotide sequence ID" value="NZ_JBBIAA010000017.1"/>
</dbReference>
<dbReference type="InterPro" id="IPR054206">
    <property type="entry name" value="DUF6912"/>
</dbReference>